<proteinExistence type="predicted"/>
<evidence type="ECO:0000313" key="9">
    <source>
        <dbReference type="EMBL" id="GGK40707.1"/>
    </source>
</evidence>
<dbReference type="EMBL" id="BMMF01000008">
    <property type="protein sequence ID" value="GGK40707.1"/>
    <property type="molecule type" value="Genomic_DNA"/>
</dbReference>
<organism evidence="9 10">
    <name type="scientific">Salinarimonas ramus</name>
    <dbReference type="NCBI Taxonomy" id="690164"/>
    <lineage>
        <taxon>Bacteria</taxon>
        <taxon>Pseudomonadati</taxon>
        <taxon>Pseudomonadota</taxon>
        <taxon>Alphaproteobacteria</taxon>
        <taxon>Hyphomicrobiales</taxon>
        <taxon>Salinarimonadaceae</taxon>
        <taxon>Salinarimonas</taxon>
    </lineage>
</organism>
<evidence type="ECO:0000256" key="1">
    <source>
        <dbReference type="ARBA" id="ARBA00022475"/>
    </source>
</evidence>
<feature type="domain" description="Lipopolysaccharide assembly protein A" evidence="8">
    <location>
        <begin position="41"/>
        <end position="92"/>
    </location>
</feature>
<keyword evidence="2 6" id="KW-0812">Transmembrane</keyword>
<keyword evidence="4 6" id="KW-0472">Membrane</keyword>
<feature type="region of interest" description="Disordered" evidence="5">
    <location>
        <begin position="84"/>
        <end position="114"/>
    </location>
</feature>
<name>A0A917V5L0_9HYPH</name>
<dbReference type="Proteomes" id="UP000600449">
    <property type="component" value="Unassembled WGS sequence"/>
</dbReference>
<keyword evidence="7" id="KW-0732">Signal</keyword>
<feature type="compositionally biased region" description="Basic and acidic residues" evidence="5">
    <location>
        <begin position="84"/>
        <end position="100"/>
    </location>
</feature>
<protein>
    <recommendedName>
        <fullName evidence="8">Lipopolysaccharide assembly protein A domain-containing protein</fullName>
    </recommendedName>
</protein>
<dbReference type="AlphaFoldDB" id="A0A917V5L0"/>
<evidence type="ECO:0000313" key="10">
    <source>
        <dbReference type="Proteomes" id="UP000600449"/>
    </source>
</evidence>
<keyword evidence="10" id="KW-1185">Reference proteome</keyword>
<gene>
    <name evidence="9" type="ORF">GCM10011322_29830</name>
</gene>
<evidence type="ECO:0000256" key="7">
    <source>
        <dbReference type="SAM" id="SignalP"/>
    </source>
</evidence>
<reference evidence="9 10" key="1">
    <citation type="journal article" date="2014" name="Int. J. Syst. Evol. Microbiol.">
        <title>Complete genome sequence of Corynebacterium casei LMG S-19264T (=DSM 44701T), isolated from a smear-ripened cheese.</title>
        <authorList>
            <consortium name="US DOE Joint Genome Institute (JGI-PGF)"/>
            <person name="Walter F."/>
            <person name="Albersmeier A."/>
            <person name="Kalinowski J."/>
            <person name="Ruckert C."/>
        </authorList>
    </citation>
    <scope>NUCLEOTIDE SEQUENCE [LARGE SCALE GENOMIC DNA]</scope>
    <source>
        <strain evidence="9 10">CGMCC 1.9161</strain>
    </source>
</reference>
<evidence type="ECO:0000256" key="2">
    <source>
        <dbReference type="ARBA" id="ARBA00022692"/>
    </source>
</evidence>
<sequence length="114" mass="12459">MRRIVSLLILVPFALLVALFAMANRAPTTISFDPFTPENPVWSLTGPLWIVLFVLFAAGVVIGGCAAWLVQGKHRKAERAYKREASSLKREVDRAKDREAQTGLPALAGPTSAR</sequence>
<feature type="chain" id="PRO_5036997299" description="Lipopolysaccharide assembly protein A domain-containing protein" evidence="7">
    <location>
        <begin position="24"/>
        <end position="114"/>
    </location>
</feature>
<comment type="caution">
    <text evidence="9">The sequence shown here is derived from an EMBL/GenBank/DDBJ whole genome shotgun (WGS) entry which is preliminary data.</text>
</comment>
<evidence type="ECO:0000259" key="8">
    <source>
        <dbReference type="Pfam" id="PF06305"/>
    </source>
</evidence>
<dbReference type="GO" id="GO:0005886">
    <property type="term" value="C:plasma membrane"/>
    <property type="evidence" value="ECO:0007669"/>
    <property type="project" value="InterPro"/>
</dbReference>
<dbReference type="InterPro" id="IPR010445">
    <property type="entry name" value="LapA_dom"/>
</dbReference>
<feature type="transmembrane region" description="Helical" evidence="6">
    <location>
        <begin position="49"/>
        <end position="70"/>
    </location>
</feature>
<evidence type="ECO:0000256" key="4">
    <source>
        <dbReference type="ARBA" id="ARBA00023136"/>
    </source>
</evidence>
<dbReference type="RefSeq" id="WP_188914014.1">
    <property type="nucleotide sequence ID" value="NZ_BMMF01000008.1"/>
</dbReference>
<evidence type="ECO:0000256" key="6">
    <source>
        <dbReference type="SAM" id="Phobius"/>
    </source>
</evidence>
<evidence type="ECO:0000256" key="3">
    <source>
        <dbReference type="ARBA" id="ARBA00022989"/>
    </source>
</evidence>
<keyword evidence="1" id="KW-1003">Cell membrane</keyword>
<evidence type="ECO:0000256" key="5">
    <source>
        <dbReference type="SAM" id="MobiDB-lite"/>
    </source>
</evidence>
<accession>A0A917V5L0</accession>
<dbReference type="Pfam" id="PF06305">
    <property type="entry name" value="LapA_dom"/>
    <property type="match status" value="1"/>
</dbReference>
<feature type="signal peptide" evidence="7">
    <location>
        <begin position="1"/>
        <end position="23"/>
    </location>
</feature>
<keyword evidence="3 6" id="KW-1133">Transmembrane helix</keyword>